<evidence type="ECO:0000313" key="1">
    <source>
        <dbReference type="EMBL" id="SVC73750.1"/>
    </source>
</evidence>
<reference evidence="1" key="1">
    <citation type="submission" date="2018-05" db="EMBL/GenBank/DDBJ databases">
        <authorList>
            <person name="Lanie J.A."/>
            <person name="Ng W.-L."/>
            <person name="Kazmierczak K.M."/>
            <person name="Andrzejewski T.M."/>
            <person name="Davidsen T.M."/>
            <person name="Wayne K.J."/>
            <person name="Tettelin H."/>
            <person name="Glass J.I."/>
            <person name="Rusch D."/>
            <person name="Podicherti R."/>
            <person name="Tsui H.-C.T."/>
            <person name="Winkler M.E."/>
        </authorList>
    </citation>
    <scope>NUCLEOTIDE SEQUENCE</scope>
</reference>
<dbReference type="AlphaFoldDB" id="A0A382PLV6"/>
<evidence type="ECO:0008006" key="2">
    <source>
        <dbReference type="Google" id="ProtNLM"/>
    </source>
</evidence>
<sequence>MQRIARAFNFAETTFVTGGSLAGGYDVRIFTPGSELPFAGHPT</sequence>
<dbReference type="InterPro" id="IPR003719">
    <property type="entry name" value="Phenazine_PhzF-like"/>
</dbReference>
<gene>
    <name evidence="1" type="ORF">METZ01_LOCUS326604</name>
</gene>
<accession>A0A382PLV6</accession>
<dbReference type="GO" id="GO:0003824">
    <property type="term" value="F:catalytic activity"/>
    <property type="evidence" value="ECO:0007669"/>
    <property type="project" value="InterPro"/>
</dbReference>
<protein>
    <recommendedName>
        <fullName evidence="2">PhzF family phenazine biosynthesis protein</fullName>
    </recommendedName>
</protein>
<feature type="non-terminal residue" evidence="1">
    <location>
        <position position="43"/>
    </location>
</feature>
<dbReference type="EMBL" id="UINC01107974">
    <property type="protein sequence ID" value="SVC73750.1"/>
    <property type="molecule type" value="Genomic_DNA"/>
</dbReference>
<organism evidence="1">
    <name type="scientific">marine metagenome</name>
    <dbReference type="NCBI Taxonomy" id="408172"/>
    <lineage>
        <taxon>unclassified sequences</taxon>
        <taxon>metagenomes</taxon>
        <taxon>ecological metagenomes</taxon>
    </lineage>
</organism>
<dbReference type="SUPFAM" id="SSF54506">
    <property type="entry name" value="Diaminopimelate epimerase-like"/>
    <property type="match status" value="1"/>
</dbReference>
<dbReference type="Gene3D" id="3.10.310.10">
    <property type="entry name" value="Diaminopimelate Epimerase, Chain A, domain 1"/>
    <property type="match status" value="1"/>
</dbReference>
<name>A0A382PLV6_9ZZZZ</name>
<dbReference type="Pfam" id="PF02567">
    <property type="entry name" value="PhzC-PhzF"/>
    <property type="match status" value="1"/>
</dbReference>
<proteinExistence type="predicted"/>